<evidence type="ECO:0000313" key="1">
    <source>
        <dbReference type="EMBL" id="OZM55942.1"/>
    </source>
</evidence>
<evidence type="ECO:0000313" key="2">
    <source>
        <dbReference type="Proteomes" id="UP000217083"/>
    </source>
</evidence>
<proteinExistence type="predicted"/>
<reference evidence="1 2" key="2">
    <citation type="submission" date="2017-09" db="EMBL/GenBank/DDBJ databases">
        <title>Bacillus patelloidae sp. nov., isolated from the intestinal tract of a marine limpet.</title>
        <authorList>
            <person name="Liu R."/>
            <person name="Dong C."/>
            <person name="Shao Z."/>
        </authorList>
    </citation>
    <scope>NUCLEOTIDE SEQUENCE [LARGE SCALE GENOMIC DNA]</scope>
    <source>
        <strain evidence="1 2">SA5d-4</strain>
    </source>
</reference>
<name>A0A263BQT0_9BACI</name>
<accession>A0A263BQT0</accession>
<reference evidence="2" key="1">
    <citation type="submission" date="2017-08" db="EMBL/GenBank/DDBJ databases">
        <authorList>
            <person name="Huang Z."/>
        </authorList>
    </citation>
    <scope>NUCLEOTIDE SEQUENCE [LARGE SCALE GENOMIC DNA]</scope>
    <source>
        <strain evidence="2">SA5d-4</strain>
    </source>
</reference>
<comment type="caution">
    <text evidence="1">The sequence shown here is derived from an EMBL/GenBank/DDBJ whole genome shotgun (WGS) entry which is preliminary data.</text>
</comment>
<dbReference type="Proteomes" id="UP000217083">
    <property type="component" value="Unassembled WGS sequence"/>
</dbReference>
<organism evidence="1 2">
    <name type="scientific">Lottiidibacillus patelloidae</name>
    <dbReference type="NCBI Taxonomy" id="2670334"/>
    <lineage>
        <taxon>Bacteria</taxon>
        <taxon>Bacillati</taxon>
        <taxon>Bacillota</taxon>
        <taxon>Bacilli</taxon>
        <taxon>Bacillales</taxon>
        <taxon>Bacillaceae</taxon>
        <taxon>Lottiidibacillus</taxon>
    </lineage>
</organism>
<dbReference type="AlphaFoldDB" id="A0A263BQT0"/>
<dbReference type="EMBL" id="NPIA01000010">
    <property type="protein sequence ID" value="OZM55942.1"/>
    <property type="molecule type" value="Genomic_DNA"/>
</dbReference>
<protein>
    <submittedName>
        <fullName evidence="1">Uncharacterized protein</fullName>
    </submittedName>
</protein>
<gene>
    <name evidence="1" type="ORF">CIB95_14865</name>
</gene>
<dbReference type="RefSeq" id="WP_094926455.1">
    <property type="nucleotide sequence ID" value="NZ_NPIA01000010.1"/>
</dbReference>
<sequence>MKNKIICITIFALFLSIGNVVYSAIKDDPTAISVQKMPLITKEQIINKDRVILPIVSGVTSDGVITEENEPNADSFTLNSNPDPYFKANIGKVDYKNFKVNDIISFESLKKNNGKLKLAKVMTYSMYQQMYSPDSISHDISPNRMIYVVQIHYPDGFHHAKVGLIKNCLVTGLYDIETAQVLESDFERLD</sequence>
<keyword evidence="2" id="KW-1185">Reference proteome</keyword>